<dbReference type="EMBL" id="JYDS01005804">
    <property type="protein sequence ID" value="KRY94186.1"/>
    <property type="molecule type" value="Genomic_DNA"/>
</dbReference>
<dbReference type="AlphaFoldDB" id="A0A0V1G792"/>
<proteinExistence type="predicted"/>
<evidence type="ECO:0000313" key="2">
    <source>
        <dbReference type="EMBL" id="KRY94186.1"/>
    </source>
</evidence>
<evidence type="ECO:0000256" key="1">
    <source>
        <dbReference type="SAM" id="Phobius"/>
    </source>
</evidence>
<keyword evidence="1" id="KW-1133">Transmembrane helix</keyword>
<evidence type="ECO:0000313" key="3">
    <source>
        <dbReference type="Proteomes" id="UP000054805"/>
    </source>
</evidence>
<organism evidence="2 3">
    <name type="scientific">Trichinella pseudospiralis</name>
    <name type="common">Parasitic roundworm</name>
    <dbReference type="NCBI Taxonomy" id="6337"/>
    <lineage>
        <taxon>Eukaryota</taxon>
        <taxon>Metazoa</taxon>
        <taxon>Ecdysozoa</taxon>
        <taxon>Nematoda</taxon>
        <taxon>Enoplea</taxon>
        <taxon>Dorylaimia</taxon>
        <taxon>Trichinellida</taxon>
        <taxon>Trichinellidae</taxon>
        <taxon>Trichinella</taxon>
    </lineage>
</organism>
<reference evidence="2 3" key="1">
    <citation type="submission" date="2015-01" db="EMBL/GenBank/DDBJ databases">
        <title>Evolution of Trichinella species and genotypes.</title>
        <authorList>
            <person name="Korhonen P.K."/>
            <person name="Edoardo P."/>
            <person name="Giuseppe L.R."/>
            <person name="Gasser R.B."/>
        </authorList>
    </citation>
    <scope>NUCLEOTIDE SEQUENCE [LARGE SCALE GENOMIC DNA]</scope>
    <source>
        <strain evidence="2">ISS588</strain>
    </source>
</reference>
<name>A0A0V1G792_TRIPS</name>
<keyword evidence="1" id="KW-0472">Membrane</keyword>
<dbReference type="Proteomes" id="UP000054805">
    <property type="component" value="Unassembled WGS sequence"/>
</dbReference>
<gene>
    <name evidence="2" type="ORF">T4B_581</name>
</gene>
<feature type="transmembrane region" description="Helical" evidence="1">
    <location>
        <begin position="21"/>
        <end position="40"/>
    </location>
</feature>
<keyword evidence="3" id="KW-1185">Reference proteome</keyword>
<keyword evidence="1" id="KW-0812">Transmembrane</keyword>
<protein>
    <submittedName>
        <fullName evidence="2">Uncharacterized protein</fullName>
    </submittedName>
</protein>
<comment type="caution">
    <text evidence="2">The sequence shown here is derived from an EMBL/GenBank/DDBJ whole genome shotgun (WGS) entry which is preliminary data.</text>
</comment>
<sequence>MIHQICRHEMKKAKPKEPTQQRGLCILCLSFWHILVVILGQQQKQ</sequence>
<accession>A0A0V1G792</accession>